<keyword evidence="3" id="KW-1185">Reference proteome</keyword>
<feature type="region of interest" description="Disordered" evidence="1">
    <location>
        <begin position="197"/>
        <end position="218"/>
    </location>
</feature>
<evidence type="ECO:0000313" key="3">
    <source>
        <dbReference type="Proteomes" id="UP000002059"/>
    </source>
</evidence>
<dbReference type="RefSeq" id="XP_015703202.1">
    <property type="nucleotide sequence ID" value="XM_015847178.1"/>
</dbReference>
<protein>
    <submittedName>
        <fullName evidence="2">Uncharacterized protein</fullName>
    </submittedName>
</protein>
<dbReference type="KEGG" id="pbl:PAAG_11546"/>
<dbReference type="InterPro" id="IPR036412">
    <property type="entry name" value="HAD-like_sf"/>
</dbReference>
<proteinExistence type="predicted"/>
<evidence type="ECO:0000313" key="2">
    <source>
        <dbReference type="EMBL" id="KGQ01700.1"/>
    </source>
</evidence>
<evidence type="ECO:0000256" key="1">
    <source>
        <dbReference type="SAM" id="MobiDB-lite"/>
    </source>
</evidence>
<dbReference type="Proteomes" id="UP000002059">
    <property type="component" value="Partially assembled WGS sequence"/>
</dbReference>
<dbReference type="SUPFAM" id="SSF56784">
    <property type="entry name" value="HAD-like"/>
    <property type="match status" value="1"/>
</dbReference>
<dbReference type="Gene3D" id="3.40.50.1000">
    <property type="entry name" value="HAD superfamily/HAD-like"/>
    <property type="match status" value="1"/>
</dbReference>
<name>A0A0A2V6J4_PARBA</name>
<dbReference type="GeneID" id="26970507"/>
<dbReference type="EMBL" id="KN293997">
    <property type="protein sequence ID" value="KGQ01700.1"/>
    <property type="molecule type" value="Genomic_DNA"/>
</dbReference>
<dbReference type="VEuPathDB" id="FungiDB:PAAG_11546"/>
<sequence length="218" mass="24398">MLATAVPLRYLHREVQSAMRAISCITLASHLRRSIDGHPETPSVLFCLFPDLPVLQGLLWDQVLLVPGALRDILASQVQELAKEQVKAAKNMAFAFDILLHDDQIIPESRRVMELHNGDNELGIKIPYILLTNGGGKTEVGRVEQIYNILGSPISTTQFIQSRTPMQALAEYYETVLVVGGEGFKARAAAEALRIQKRRRPQGHRRLGPQHFSMEKLQ</sequence>
<reference evidence="2 3" key="1">
    <citation type="journal article" date="2011" name="PLoS Genet.">
        <title>Comparative genomic analysis of human fungal pathogens causing paracoccidioidomycosis.</title>
        <authorList>
            <person name="Desjardins C.A."/>
            <person name="Champion M.D."/>
            <person name="Holder J.W."/>
            <person name="Muszewska A."/>
            <person name="Goldberg J."/>
            <person name="Bailao A.M."/>
            <person name="Brigido M.M."/>
            <person name="Ferreira M.E."/>
            <person name="Garcia A.M."/>
            <person name="Grynberg M."/>
            <person name="Gujja S."/>
            <person name="Heiman D.I."/>
            <person name="Henn M.R."/>
            <person name="Kodira C.D."/>
            <person name="Leon-Narvaez H."/>
            <person name="Longo L.V."/>
            <person name="Ma L.J."/>
            <person name="Malavazi I."/>
            <person name="Matsuo A.L."/>
            <person name="Morais F.V."/>
            <person name="Pereira M."/>
            <person name="Rodriguez-Brito S."/>
            <person name="Sakthikumar S."/>
            <person name="Salem-Izacc S.M."/>
            <person name="Sykes S.M."/>
            <person name="Teixeira M.M."/>
            <person name="Vallejo M.C."/>
            <person name="Walter M.E."/>
            <person name="Yandava C."/>
            <person name="Young S."/>
            <person name="Zeng Q."/>
            <person name="Zucker J."/>
            <person name="Felipe M.S."/>
            <person name="Goldman G.H."/>
            <person name="Haas B.J."/>
            <person name="McEwen J.G."/>
            <person name="Nino-Vega G."/>
            <person name="Puccia R."/>
            <person name="San-Blas G."/>
            <person name="Soares C.M."/>
            <person name="Birren B.W."/>
            <person name="Cuomo C.A."/>
        </authorList>
    </citation>
    <scope>NUCLEOTIDE SEQUENCE [LARGE SCALE GENOMIC DNA]</scope>
    <source>
        <strain evidence="3">ATCC MYA-826 / Pb01</strain>
    </source>
</reference>
<dbReference type="Pfam" id="PF13344">
    <property type="entry name" value="Hydrolase_6"/>
    <property type="match status" value="1"/>
</dbReference>
<accession>A0A0A2V6J4</accession>
<dbReference type="OrthoDB" id="10251048at2759"/>
<organism evidence="2 3">
    <name type="scientific">Paracoccidioides lutzii (strain ATCC MYA-826 / Pb01)</name>
    <name type="common">Paracoccidioides brasiliensis</name>
    <dbReference type="NCBI Taxonomy" id="502779"/>
    <lineage>
        <taxon>Eukaryota</taxon>
        <taxon>Fungi</taxon>
        <taxon>Dikarya</taxon>
        <taxon>Ascomycota</taxon>
        <taxon>Pezizomycotina</taxon>
        <taxon>Eurotiomycetes</taxon>
        <taxon>Eurotiomycetidae</taxon>
        <taxon>Onygenales</taxon>
        <taxon>Ajellomycetaceae</taxon>
        <taxon>Paracoccidioides</taxon>
    </lineage>
</organism>
<dbReference type="HOGENOM" id="CLU_1267236_0_0_1"/>
<dbReference type="InterPro" id="IPR023214">
    <property type="entry name" value="HAD_sf"/>
</dbReference>
<dbReference type="AlphaFoldDB" id="A0A0A2V6J4"/>
<gene>
    <name evidence="2" type="ORF">PAAG_11546</name>
</gene>
<dbReference type="STRING" id="502779.A0A0A2V6J4"/>
<dbReference type="InterPro" id="IPR006357">
    <property type="entry name" value="HAD-SF_hydro_IIA"/>
</dbReference>
<feature type="compositionally biased region" description="Basic residues" evidence="1">
    <location>
        <begin position="197"/>
        <end position="208"/>
    </location>
</feature>